<comment type="similarity">
    <text evidence="1">Belongs to the short-chain dehydrogenases/reductases (SDR) family.</text>
</comment>
<dbReference type="EMBL" id="CP047045">
    <property type="protein sequence ID" value="QGZ96175.1"/>
    <property type="molecule type" value="Genomic_DNA"/>
</dbReference>
<dbReference type="InterPro" id="IPR020904">
    <property type="entry name" value="Sc_DH/Rdtase_CS"/>
</dbReference>
<dbReference type="PROSITE" id="PS00061">
    <property type="entry name" value="ADH_SHORT"/>
    <property type="match status" value="1"/>
</dbReference>
<evidence type="ECO:0000259" key="3">
    <source>
        <dbReference type="SMART" id="SM00822"/>
    </source>
</evidence>
<feature type="domain" description="Ketoreductase" evidence="3">
    <location>
        <begin position="9"/>
        <end position="189"/>
    </location>
</feature>
<proteinExistence type="inferred from homology"/>
<dbReference type="Pfam" id="PF00106">
    <property type="entry name" value="adh_short"/>
    <property type="match status" value="1"/>
</dbReference>
<dbReference type="InterPro" id="IPR036291">
    <property type="entry name" value="NAD(P)-bd_dom_sf"/>
</dbReference>
<dbReference type="AlphaFoldDB" id="A0A6I6MLC1"/>
<organism evidence="4 5">
    <name type="scientific">Terricaulis silvestris</name>
    <dbReference type="NCBI Taxonomy" id="2686094"/>
    <lineage>
        <taxon>Bacteria</taxon>
        <taxon>Pseudomonadati</taxon>
        <taxon>Pseudomonadota</taxon>
        <taxon>Alphaproteobacteria</taxon>
        <taxon>Caulobacterales</taxon>
        <taxon>Caulobacteraceae</taxon>
        <taxon>Terricaulis</taxon>
    </lineage>
</organism>
<dbReference type="KEGG" id="tsv:DSM104635_03033"/>
<gene>
    <name evidence="4" type="ORF">DSM104635_03033</name>
</gene>
<evidence type="ECO:0000256" key="2">
    <source>
        <dbReference type="ARBA" id="ARBA00023002"/>
    </source>
</evidence>
<evidence type="ECO:0000313" key="4">
    <source>
        <dbReference type="EMBL" id="QGZ96175.1"/>
    </source>
</evidence>
<evidence type="ECO:0000313" key="5">
    <source>
        <dbReference type="Proteomes" id="UP000431269"/>
    </source>
</evidence>
<dbReference type="SUPFAM" id="SSF51735">
    <property type="entry name" value="NAD(P)-binding Rossmann-fold domains"/>
    <property type="match status" value="1"/>
</dbReference>
<dbReference type="InterPro" id="IPR051687">
    <property type="entry name" value="Peroxisomal_Beta-Oxidation"/>
</dbReference>
<dbReference type="PRINTS" id="PR00081">
    <property type="entry name" value="GDHRDH"/>
</dbReference>
<evidence type="ECO:0000256" key="1">
    <source>
        <dbReference type="ARBA" id="ARBA00006484"/>
    </source>
</evidence>
<protein>
    <submittedName>
        <fullName evidence="4">Short-chain type dehydrogenase/reductase</fullName>
        <ecNumber evidence="4">1.1.1.-</ecNumber>
    </submittedName>
</protein>
<dbReference type="GO" id="GO:0016491">
    <property type="term" value="F:oxidoreductase activity"/>
    <property type="evidence" value="ECO:0007669"/>
    <property type="project" value="UniProtKB-KW"/>
</dbReference>
<dbReference type="SMART" id="SM00822">
    <property type="entry name" value="PKS_KR"/>
    <property type="match status" value="1"/>
</dbReference>
<keyword evidence="5" id="KW-1185">Reference proteome</keyword>
<dbReference type="Gene3D" id="3.40.50.720">
    <property type="entry name" value="NAD(P)-binding Rossmann-like Domain"/>
    <property type="match status" value="1"/>
</dbReference>
<dbReference type="EC" id="1.1.1.-" evidence="4"/>
<reference evidence="5" key="1">
    <citation type="submission" date="2019-12" db="EMBL/GenBank/DDBJ databases">
        <title>Complete genome of Terracaulis silvestris 0127_4.</title>
        <authorList>
            <person name="Vieira S."/>
            <person name="Riedel T."/>
            <person name="Sproer C."/>
            <person name="Pascual J."/>
            <person name="Boedeker C."/>
            <person name="Overmann J."/>
        </authorList>
    </citation>
    <scope>NUCLEOTIDE SEQUENCE [LARGE SCALE GENOMIC DNA]</scope>
    <source>
        <strain evidence="5">0127_4</strain>
    </source>
</reference>
<name>A0A6I6MLC1_9CAUL</name>
<sequence length="308" mass="32280">MSPLDFTGRCVVITGAGRGIGRGYAMELGRRGASVVINDISAEPAHAVAEEINSAGGVARAIVADLTDPDAGAAIVAQSLEHFGALDAVIVNASINSKRKAFPELSVDDLERMLAVNVFGAWRLLQAAWPHLAATGRGRILLTTSQAGLYGMPRLAEYATAKAALIGLMRTLAHEGASVGIKVNAIAPAATTRLTEETVTDPAALDMLRAMQPPHLVAPVAALLVHESCPVTGETYLAGGAHVSRAFTGETQGLTLPADGFTTEAVLQRWDAVRAETDYRVPRDVSETGDLKQKAEVMRLLKASGIVN</sequence>
<dbReference type="Proteomes" id="UP000431269">
    <property type="component" value="Chromosome"/>
</dbReference>
<dbReference type="RefSeq" id="WP_158766982.1">
    <property type="nucleotide sequence ID" value="NZ_CP047045.1"/>
</dbReference>
<dbReference type="PANTHER" id="PTHR45024">
    <property type="entry name" value="DEHYDROGENASES, SHORT CHAIN"/>
    <property type="match status" value="1"/>
</dbReference>
<keyword evidence="2 4" id="KW-0560">Oxidoreductase</keyword>
<accession>A0A6I6MLC1</accession>
<dbReference type="InterPro" id="IPR002347">
    <property type="entry name" value="SDR_fam"/>
</dbReference>
<dbReference type="PANTHER" id="PTHR45024:SF2">
    <property type="entry name" value="SCP2 DOMAIN-CONTAINING PROTEIN"/>
    <property type="match status" value="1"/>
</dbReference>
<dbReference type="InterPro" id="IPR057326">
    <property type="entry name" value="KR_dom"/>
</dbReference>